<keyword evidence="4" id="KW-0132">Cell division</keyword>
<evidence type="ECO:0000256" key="6">
    <source>
        <dbReference type="ARBA" id="ARBA00023054"/>
    </source>
</evidence>
<dbReference type="InterPro" id="IPR011515">
    <property type="entry name" value="Shugoshin_C"/>
</dbReference>
<dbReference type="GO" id="GO:0045132">
    <property type="term" value="P:meiotic chromosome segregation"/>
    <property type="evidence" value="ECO:0007669"/>
    <property type="project" value="InterPro"/>
</dbReference>
<evidence type="ECO:0000256" key="8">
    <source>
        <dbReference type="ARBA" id="ARBA00023328"/>
    </source>
</evidence>
<protein>
    <recommendedName>
        <fullName evidence="10">Shugoshin C-terminal domain-containing protein</fullName>
    </recommendedName>
</protein>
<keyword evidence="6" id="KW-0175">Coiled coil</keyword>
<organism evidence="11 12">
    <name type="scientific">Culter alburnus</name>
    <name type="common">Topmouth culter</name>
    <dbReference type="NCBI Taxonomy" id="194366"/>
    <lineage>
        <taxon>Eukaryota</taxon>
        <taxon>Metazoa</taxon>
        <taxon>Chordata</taxon>
        <taxon>Craniata</taxon>
        <taxon>Vertebrata</taxon>
        <taxon>Euteleostomi</taxon>
        <taxon>Actinopterygii</taxon>
        <taxon>Neopterygii</taxon>
        <taxon>Teleostei</taxon>
        <taxon>Ostariophysi</taxon>
        <taxon>Cypriniformes</taxon>
        <taxon>Xenocyprididae</taxon>
        <taxon>Xenocypridinae</taxon>
        <taxon>Culter</taxon>
    </lineage>
</organism>
<comment type="similarity">
    <text evidence="2">Belongs to the shugoshin family.</text>
</comment>
<dbReference type="EMBL" id="JAWDJR010000019">
    <property type="protein sequence ID" value="KAK9957079.1"/>
    <property type="molecule type" value="Genomic_DNA"/>
</dbReference>
<comment type="caution">
    <text evidence="11">The sequence shown here is derived from an EMBL/GenBank/DDBJ whole genome shotgun (WGS) entry which is preliminary data.</text>
</comment>
<dbReference type="AlphaFoldDB" id="A0AAW1Z9T5"/>
<evidence type="ECO:0000259" key="10">
    <source>
        <dbReference type="Pfam" id="PF07557"/>
    </source>
</evidence>
<name>A0AAW1Z9T5_CULAL</name>
<gene>
    <name evidence="11" type="ORF">ABG768_011349</name>
</gene>
<feature type="compositionally biased region" description="Basic and acidic residues" evidence="9">
    <location>
        <begin position="333"/>
        <end position="344"/>
    </location>
</feature>
<feature type="compositionally biased region" description="Basic and acidic residues" evidence="9">
    <location>
        <begin position="404"/>
        <end position="417"/>
    </location>
</feature>
<evidence type="ECO:0000256" key="1">
    <source>
        <dbReference type="ARBA" id="ARBA00004584"/>
    </source>
</evidence>
<feature type="region of interest" description="Disordered" evidence="9">
    <location>
        <begin position="152"/>
        <end position="183"/>
    </location>
</feature>
<keyword evidence="8" id="KW-0137">Centromere</keyword>
<proteinExistence type="inferred from homology"/>
<evidence type="ECO:0000256" key="3">
    <source>
        <dbReference type="ARBA" id="ARBA00022454"/>
    </source>
</evidence>
<dbReference type="Proteomes" id="UP001479290">
    <property type="component" value="Unassembled WGS sequence"/>
</dbReference>
<dbReference type="GO" id="GO:0005634">
    <property type="term" value="C:nucleus"/>
    <property type="evidence" value="ECO:0007669"/>
    <property type="project" value="InterPro"/>
</dbReference>
<feature type="region of interest" description="Disordered" evidence="9">
    <location>
        <begin position="517"/>
        <end position="556"/>
    </location>
</feature>
<feature type="compositionally biased region" description="Low complexity" evidence="9">
    <location>
        <begin position="432"/>
        <end position="445"/>
    </location>
</feature>
<keyword evidence="12" id="KW-1185">Reference proteome</keyword>
<evidence type="ECO:0000313" key="12">
    <source>
        <dbReference type="Proteomes" id="UP001479290"/>
    </source>
</evidence>
<dbReference type="PANTHER" id="PTHR21577:SF3">
    <property type="entry name" value="SHUGOSHIN 1-RELATED"/>
    <property type="match status" value="1"/>
</dbReference>
<dbReference type="Pfam" id="PF07557">
    <property type="entry name" value="Shugoshin_C"/>
    <property type="match status" value="1"/>
</dbReference>
<evidence type="ECO:0000313" key="11">
    <source>
        <dbReference type="EMBL" id="KAK9957079.1"/>
    </source>
</evidence>
<keyword evidence="3" id="KW-0158">Chromosome</keyword>
<keyword evidence="5" id="KW-0159">Chromosome partition</keyword>
<evidence type="ECO:0000256" key="4">
    <source>
        <dbReference type="ARBA" id="ARBA00022618"/>
    </source>
</evidence>
<feature type="compositionally biased region" description="Low complexity" evidence="9">
    <location>
        <begin position="521"/>
        <end position="531"/>
    </location>
</feature>
<feature type="region of interest" description="Disordered" evidence="9">
    <location>
        <begin position="326"/>
        <end position="450"/>
    </location>
</feature>
<dbReference type="GO" id="GO:0000775">
    <property type="term" value="C:chromosome, centromeric region"/>
    <property type="evidence" value="ECO:0007669"/>
    <property type="project" value="UniProtKB-SubCell"/>
</dbReference>
<keyword evidence="7" id="KW-0131">Cell cycle</keyword>
<feature type="compositionally biased region" description="Basic and acidic residues" evidence="9">
    <location>
        <begin position="264"/>
        <end position="291"/>
    </location>
</feature>
<dbReference type="PANTHER" id="PTHR21577">
    <property type="entry name" value="SHUGOSHIN"/>
    <property type="match status" value="1"/>
</dbReference>
<feature type="region of interest" description="Disordered" evidence="9">
    <location>
        <begin position="108"/>
        <end position="129"/>
    </location>
</feature>
<sequence length="594" mass="66593">MARERVVQKKSFQQSLDDIKEKMKEKRNKRLASASAASRGLKNRNTATVKPFVLKSVQVNNKALAVALQMEREKVRQAQGVILQLKKERQALVFHLLMLKRTLRDRGPVESAQVSPPVETSPARPISPRPVCVVETDMPEPTAEAVSGYRVDRQVSLPPTVGTRRKRRSETARRRSSRFDSASFGKSEVLDGKREETIDARQEVALNTPLEEVRNEEEQKERPNCEFELEISELPAVRHSTPEPPQRPARQNKKKPTQAAARGRRPDRAPLKKPWENPKPRARSKSRDRSQSRARAPLPPADRLNSSLGGNDTFDFDCEEAVHLTPFRAGNKAAEKPSPDAAADKEDEAMETDRSVSEDGQDEDDSPYVPKRKSRRACSPPARRARSKRRSVQEARGNASQGQRTERNRTEVEETDLHLNPQSPVCVPPENPSQSEPSQAPPAVSLESPIPVIPDGEAELMMIDCPIFKFPKCPSSSSDQENQKPLVMDRGRRKGGLVVRSFLGVALSDVSNLSPAAYQKPASAPNTPPSSSRRRRCTSSVNYKEPSISSKLRRGDKFTDTRFLRSPIFKQKPTSRRSSLKKMEIYNESFVGCR</sequence>
<evidence type="ECO:0000256" key="5">
    <source>
        <dbReference type="ARBA" id="ARBA00022829"/>
    </source>
</evidence>
<reference evidence="11 12" key="1">
    <citation type="submission" date="2024-05" db="EMBL/GenBank/DDBJ databases">
        <title>A high-quality chromosomal-level genome assembly of Topmouth culter (Culter alburnus).</title>
        <authorList>
            <person name="Zhao H."/>
        </authorList>
    </citation>
    <scope>NUCLEOTIDE SEQUENCE [LARGE SCALE GENOMIC DNA]</scope>
    <source>
        <strain evidence="11">CATC2023</strain>
        <tissue evidence="11">Muscle</tissue>
    </source>
</reference>
<dbReference type="InterPro" id="IPR038889">
    <property type="entry name" value="Shugoshin1/2"/>
</dbReference>
<feature type="compositionally biased region" description="Basic and acidic residues" evidence="9">
    <location>
        <begin position="211"/>
        <end position="225"/>
    </location>
</feature>
<dbReference type="Gene3D" id="1.20.5.730">
    <property type="entry name" value="Single helix bin"/>
    <property type="match status" value="1"/>
</dbReference>
<dbReference type="GO" id="GO:0051301">
    <property type="term" value="P:cell division"/>
    <property type="evidence" value="ECO:0007669"/>
    <property type="project" value="UniProtKB-KW"/>
</dbReference>
<comment type="subcellular location">
    <subcellularLocation>
        <location evidence="1">Chromosome</location>
        <location evidence="1">Centromere</location>
    </subcellularLocation>
</comment>
<accession>A0AAW1Z9T5</accession>
<evidence type="ECO:0000256" key="9">
    <source>
        <dbReference type="SAM" id="MobiDB-lite"/>
    </source>
</evidence>
<feature type="domain" description="Shugoshin C-terminal" evidence="10">
    <location>
        <begin position="533"/>
        <end position="554"/>
    </location>
</feature>
<evidence type="ECO:0000256" key="7">
    <source>
        <dbReference type="ARBA" id="ARBA00023306"/>
    </source>
</evidence>
<feature type="region of interest" description="Disordered" evidence="9">
    <location>
        <begin position="205"/>
        <end position="314"/>
    </location>
</feature>
<evidence type="ECO:0000256" key="2">
    <source>
        <dbReference type="ARBA" id="ARBA00010845"/>
    </source>
</evidence>